<dbReference type="STRING" id="1227488.C477_14178"/>
<feature type="region of interest" description="Disordered" evidence="1">
    <location>
        <begin position="174"/>
        <end position="194"/>
    </location>
</feature>
<evidence type="ECO:0000256" key="1">
    <source>
        <dbReference type="SAM" id="MobiDB-lite"/>
    </source>
</evidence>
<dbReference type="InterPro" id="IPR050415">
    <property type="entry name" value="MRET"/>
</dbReference>
<dbReference type="SUPFAM" id="SSF63380">
    <property type="entry name" value="Riboflavin synthase domain-like"/>
    <property type="match status" value="1"/>
</dbReference>
<dbReference type="PATRIC" id="fig|1227488.3.peg.2828"/>
<proteinExistence type="predicted"/>
<dbReference type="Gene3D" id="2.40.30.10">
    <property type="entry name" value="Translation factors"/>
    <property type="match status" value="1"/>
</dbReference>
<dbReference type="InterPro" id="IPR017927">
    <property type="entry name" value="FAD-bd_FR_type"/>
</dbReference>
<accession>M0C359</accession>
<dbReference type="InterPro" id="IPR008333">
    <property type="entry name" value="Cbr1-like_FAD-bd_dom"/>
</dbReference>
<dbReference type="InterPro" id="IPR017938">
    <property type="entry name" value="Riboflavin_synthase-like_b-brl"/>
</dbReference>
<evidence type="ECO:0000313" key="3">
    <source>
        <dbReference type="EMBL" id="ELZ16767.1"/>
    </source>
</evidence>
<dbReference type="PANTHER" id="PTHR47354:SF5">
    <property type="entry name" value="PROTEIN RFBI"/>
    <property type="match status" value="1"/>
</dbReference>
<sequence length="243" mass="25303">MVDMPIEGTPVTVESIREVGPDTVALELETPEEFDARPGQFVLLRAVPRDVDGDETVDDDEVVMRHYTLSSSSVGETFEITVGIDPEGDLSPWLADLEGGETVHVEGPYGTITYEGDEDVVVVAGGPGVGPAVAIAEAAHESGHDAVVIYRADAPAHMDRLEALEDAGADVLVDESGQSETDRTGGGEIDEDGAGGELEDAIATHVDDGQVYAFGFADFVTAVADAIDAAGGDSDEALIENFG</sequence>
<dbReference type="PROSITE" id="PS51384">
    <property type="entry name" value="FAD_FR"/>
    <property type="match status" value="1"/>
</dbReference>
<feature type="domain" description="FAD-binding FR-type" evidence="2">
    <location>
        <begin position="6"/>
        <end position="115"/>
    </location>
</feature>
<keyword evidence="4" id="KW-1185">Reference proteome</keyword>
<evidence type="ECO:0000259" key="2">
    <source>
        <dbReference type="PROSITE" id="PS51384"/>
    </source>
</evidence>
<dbReference type="Gene3D" id="3.40.50.80">
    <property type="entry name" value="Nucleotide-binding domain of ferredoxin-NADP reductase (FNR) module"/>
    <property type="match status" value="1"/>
</dbReference>
<dbReference type="eggNOG" id="arCOG02200">
    <property type="taxonomic scope" value="Archaea"/>
</dbReference>
<dbReference type="AlphaFoldDB" id="M0C359"/>
<dbReference type="EMBL" id="AOIS01000047">
    <property type="protein sequence ID" value="ELZ16767.1"/>
    <property type="molecule type" value="Genomic_DNA"/>
</dbReference>
<dbReference type="Pfam" id="PF00970">
    <property type="entry name" value="FAD_binding_6"/>
    <property type="match status" value="1"/>
</dbReference>
<dbReference type="SUPFAM" id="SSF52343">
    <property type="entry name" value="Ferredoxin reductase-like, C-terminal NADP-linked domain"/>
    <property type="match status" value="1"/>
</dbReference>
<reference evidence="3 4" key="1">
    <citation type="journal article" date="2014" name="PLoS Genet.">
        <title>Phylogenetically driven sequencing of extremely halophilic archaea reveals strategies for static and dynamic osmo-response.</title>
        <authorList>
            <person name="Becker E.A."/>
            <person name="Seitzer P.M."/>
            <person name="Tritt A."/>
            <person name="Larsen D."/>
            <person name="Krusor M."/>
            <person name="Yao A.I."/>
            <person name="Wu D."/>
            <person name="Madern D."/>
            <person name="Eisen J.A."/>
            <person name="Darling A.E."/>
            <person name="Facciotti M.T."/>
        </authorList>
    </citation>
    <scope>NUCLEOTIDE SEQUENCE [LARGE SCALE GENOMIC DNA]</scope>
    <source>
        <strain evidence="3 4">JCM 13891</strain>
    </source>
</reference>
<organism evidence="3 4">
    <name type="scientific">Haloterrigena salina JCM 13891</name>
    <dbReference type="NCBI Taxonomy" id="1227488"/>
    <lineage>
        <taxon>Archaea</taxon>
        <taxon>Methanobacteriati</taxon>
        <taxon>Methanobacteriota</taxon>
        <taxon>Stenosarchaea group</taxon>
        <taxon>Halobacteria</taxon>
        <taxon>Halobacteriales</taxon>
        <taxon>Natrialbaceae</taxon>
        <taxon>Haloterrigena</taxon>
    </lineage>
</organism>
<evidence type="ECO:0000313" key="4">
    <source>
        <dbReference type="Proteomes" id="UP000011657"/>
    </source>
</evidence>
<gene>
    <name evidence="3" type="ORF">C477_14178</name>
</gene>
<dbReference type="CDD" id="cd00322">
    <property type="entry name" value="FNR_like"/>
    <property type="match status" value="1"/>
</dbReference>
<dbReference type="InterPro" id="IPR039261">
    <property type="entry name" value="FNR_nucleotide-bd"/>
</dbReference>
<dbReference type="Proteomes" id="UP000011657">
    <property type="component" value="Unassembled WGS sequence"/>
</dbReference>
<name>M0C359_9EURY</name>
<comment type="caution">
    <text evidence="3">The sequence shown here is derived from an EMBL/GenBank/DDBJ whole genome shotgun (WGS) entry which is preliminary data.</text>
</comment>
<dbReference type="PANTHER" id="PTHR47354">
    <property type="entry name" value="NADH OXIDOREDUCTASE HCR"/>
    <property type="match status" value="1"/>
</dbReference>
<protein>
    <submittedName>
        <fullName evidence="3">Oxidoreductase FAD-binding domain protein</fullName>
    </submittedName>
</protein>
<dbReference type="GO" id="GO:0016491">
    <property type="term" value="F:oxidoreductase activity"/>
    <property type="evidence" value="ECO:0007669"/>
    <property type="project" value="InterPro"/>
</dbReference>